<dbReference type="InterPro" id="IPR016186">
    <property type="entry name" value="C-type_lectin-like/link_sf"/>
</dbReference>
<dbReference type="SUPFAM" id="SSF57414">
    <property type="entry name" value="Hairpin loop containing domain-like"/>
    <property type="match status" value="1"/>
</dbReference>
<dbReference type="CDD" id="cd00037">
    <property type="entry name" value="CLECT"/>
    <property type="match status" value="1"/>
</dbReference>
<reference evidence="3 4" key="1">
    <citation type="submission" date="2022-05" db="EMBL/GenBank/DDBJ databases">
        <authorList>
            <consortium name="Genoscope - CEA"/>
            <person name="William W."/>
        </authorList>
    </citation>
    <scope>NUCLEOTIDE SEQUENCE [LARGE SCALE GENOMIC DNA]</scope>
</reference>
<feature type="domain" description="C-type lectin" evidence="1">
    <location>
        <begin position="168"/>
        <end position="251"/>
    </location>
</feature>
<evidence type="ECO:0000313" key="4">
    <source>
        <dbReference type="Proteomes" id="UP001159405"/>
    </source>
</evidence>
<dbReference type="SUPFAM" id="SSF56436">
    <property type="entry name" value="C-type lectin-like"/>
    <property type="match status" value="1"/>
</dbReference>
<dbReference type="InterPro" id="IPR001304">
    <property type="entry name" value="C-type_lectin-like"/>
</dbReference>
<evidence type="ECO:0000313" key="3">
    <source>
        <dbReference type="EMBL" id="CAH3165938.1"/>
    </source>
</evidence>
<dbReference type="Gene3D" id="2.10.25.10">
    <property type="entry name" value="Laminin"/>
    <property type="match status" value="1"/>
</dbReference>
<dbReference type="Proteomes" id="UP001159405">
    <property type="component" value="Unassembled WGS sequence"/>
</dbReference>
<proteinExistence type="predicted"/>
<dbReference type="Pfam" id="PF00059">
    <property type="entry name" value="Lectin_C"/>
    <property type="match status" value="1"/>
</dbReference>
<dbReference type="PROSITE" id="PS50948">
    <property type="entry name" value="PAN"/>
    <property type="match status" value="1"/>
</dbReference>
<dbReference type="InterPro" id="IPR016187">
    <property type="entry name" value="CTDL_fold"/>
</dbReference>
<dbReference type="InterPro" id="IPR003609">
    <property type="entry name" value="Pan_app"/>
</dbReference>
<name>A0ABN8QJS2_9CNID</name>
<dbReference type="Gene3D" id="3.10.100.10">
    <property type="entry name" value="Mannose-Binding Protein A, subunit A"/>
    <property type="match status" value="1"/>
</dbReference>
<comment type="caution">
    <text evidence="3">The sequence shown here is derived from an EMBL/GenBank/DDBJ whole genome shotgun (WGS) entry which is preliminary data.</text>
</comment>
<dbReference type="SMART" id="SM00034">
    <property type="entry name" value="CLECT"/>
    <property type="match status" value="1"/>
</dbReference>
<gene>
    <name evidence="3" type="ORF">PLOB_00007511</name>
</gene>
<keyword evidence="4" id="KW-1185">Reference proteome</keyword>
<dbReference type="InterPro" id="IPR000742">
    <property type="entry name" value="EGF"/>
</dbReference>
<organism evidence="3 4">
    <name type="scientific">Porites lobata</name>
    <dbReference type="NCBI Taxonomy" id="104759"/>
    <lineage>
        <taxon>Eukaryota</taxon>
        <taxon>Metazoa</taxon>
        <taxon>Cnidaria</taxon>
        <taxon>Anthozoa</taxon>
        <taxon>Hexacorallia</taxon>
        <taxon>Scleractinia</taxon>
        <taxon>Fungiina</taxon>
        <taxon>Poritidae</taxon>
        <taxon>Porites</taxon>
    </lineage>
</organism>
<evidence type="ECO:0008006" key="5">
    <source>
        <dbReference type="Google" id="ProtNLM"/>
    </source>
</evidence>
<feature type="domain" description="Apple" evidence="2">
    <location>
        <begin position="20"/>
        <end position="106"/>
    </location>
</feature>
<sequence length="251" mass="28176">ALLFLHYTVPSLSLCADNKCLEGSFSFDVRKNVVEDHALVGHVIESVTVADPLCCFEKCQSDCRCISFNYLTNTSQENCQLNNENMNTNSSGLKLIQGSRHYDLVVNYNMEANVYPNYCANGCCASHIFPCLNGGTCRETCDVTKERFNCSCHPCFQGKYCEIGWLCFNNSCFKEFMTAVTWNDAQQVCESLNSNLTSIHSAAESDFILGQVRSSDTNKFWIGFTDRAKEGSFEWVDGSDVTYTNWIEGQP</sequence>
<accession>A0ABN8QJS2</accession>
<protein>
    <recommendedName>
        <fullName evidence="5">C-type lectin domain-containing protein</fullName>
    </recommendedName>
</protein>
<dbReference type="EMBL" id="CALNXK010000135">
    <property type="protein sequence ID" value="CAH3165938.1"/>
    <property type="molecule type" value="Genomic_DNA"/>
</dbReference>
<feature type="non-terminal residue" evidence="3">
    <location>
        <position position="1"/>
    </location>
</feature>
<dbReference type="Pfam" id="PF00024">
    <property type="entry name" value="PAN_1"/>
    <property type="match status" value="1"/>
</dbReference>
<evidence type="ECO:0000259" key="2">
    <source>
        <dbReference type="PROSITE" id="PS50948"/>
    </source>
</evidence>
<dbReference type="PROSITE" id="PS00022">
    <property type="entry name" value="EGF_1"/>
    <property type="match status" value="1"/>
</dbReference>
<feature type="non-terminal residue" evidence="3">
    <location>
        <position position="251"/>
    </location>
</feature>
<evidence type="ECO:0000259" key="1">
    <source>
        <dbReference type="PROSITE" id="PS50041"/>
    </source>
</evidence>
<dbReference type="PANTHER" id="PTHR22803">
    <property type="entry name" value="MANNOSE, PHOSPHOLIPASE, LECTIN RECEPTOR RELATED"/>
    <property type="match status" value="1"/>
</dbReference>
<dbReference type="PROSITE" id="PS50041">
    <property type="entry name" value="C_TYPE_LECTIN_2"/>
    <property type="match status" value="1"/>
</dbReference>
<dbReference type="Gene3D" id="3.50.4.10">
    <property type="entry name" value="Hepatocyte Growth Factor"/>
    <property type="match status" value="1"/>
</dbReference>
<dbReference type="InterPro" id="IPR050111">
    <property type="entry name" value="C-type_lectin/snaclec_domain"/>
</dbReference>